<keyword evidence="3" id="KW-1185">Reference proteome</keyword>
<dbReference type="OrthoDB" id="3872455at2"/>
<dbReference type="RefSeq" id="WP_120721749.1">
    <property type="nucleotide sequence ID" value="NZ_CP032698.1"/>
</dbReference>
<gene>
    <name evidence="2" type="ORF">DWB77_03008</name>
</gene>
<feature type="signal peptide" evidence="1">
    <location>
        <begin position="1"/>
        <end position="33"/>
    </location>
</feature>
<dbReference type="AlphaFoldDB" id="A0A387HJ33"/>
<evidence type="ECO:0000313" key="2">
    <source>
        <dbReference type="EMBL" id="AYG80870.1"/>
    </source>
</evidence>
<evidence type="ECO:0000313" key="3">
    <source>
        <dbReference type="Proteomes" id="UP000271554"/>
    </source>
</evidence>
<organism evidence="2 3">
    <name type="scientific">Streptomyces hundungensis</name>
    <dbReference type="NCBI Taxonomy" id="1077946"/>
    <lineage>
        <taxon>Bacteria</taxon>
        <taxon>Bacillati</taxon>
        <taxon>Actinomycetota</taxon>
        <taxon>Actinomycetes</taxon>
        <taxon>Kitasatosporales</taxon>
        <taxon>Streptomycetaceae</taxon>
        <taxon>Streptomyces</taxon>
    </lineage>
</organism>
<proteinExistence type="predicted"/>
<name>A0A387HJ33_9ACTN</name>
<dbReference type="PROSITE" id="PS51318">
    <property type="entry name" value="TAT"/>
    <property type="match status" value="1"/>
</dbReference>
<dbReference type="InterPro" id="IPR006311">
    <property type="entry name" value="TAT_signal"/>
</dbReference>
<reference evidence="2 3" key="1">
    <citation type="submission" date="2018-10" db="EMBL/GenBank/DDBJ databases">
        <title>Relationship between Morphology and Antimicrobial Activity in Streptomyces.</title>
        <authorList>
            <person name="Kang H.J."/>
            <person name="Kim S.B."/>
        </authorList>
    </citation>
    <scope>NUCLEOTIDE SEQUENCE [LARGE SCALE GENOMIC DNA]</scope>
    <source>
        <strain evidence="2 3">BH38</strain>
    </source>
</reference>
<feature type="chain" id="PRO_5039566415" evidence="1">
    <location>
        <begin position="34"/>
        <end position="134"/>
    </location>
</feature>
<keyword evidence="1" id="KW-0732">Signal</keyword>
<evidence type="ECO:0000256" key="1">
    <source>
        <dbReference type="SAM" id="SignalP"/>
    </source>
</evidence>
<dbReference type="EMBL" id="CP032698">
    <property type="protein sequence ID" value="AYG80870.1"/>
    <property type="molecule type" value="Genomic_DNA"/>
</dbReference>
<accession>A0A387HJ33</accession>
<dbReference type="KEGG" id="shun:DWB77_03008"/>
<sequence length="134" mass="13016">MGRHEAPRPASGLRYRTLLSAGLTVTAAGAALAAGGATAQAAPAPTAGQNATVTDLTAAAHGVTGSFGHAVGPVLGLRLDPLANTGVDPLTNGVRTQVADFKPVSTTAATGVLTSGSALKDLPLMDQAPGLLPG</sequence>
<protein>
    <submittedName>
        <fullName evidence="2">Uncharacterized protein</fullName>
    </submittedName>
</protein>
<dbReference type="Proteomes" id="UP000271554">
    <property type="component" value="Chromosome"/>
</dbReference>